<evidence type="ECO:0000256" key="3">
    <source>
        <dbReference type="ARBA" id="ARBA00022723"/>
    </source>
</evidence>
<keyword evidence="10" id="KW-1185">Reference proteome</keyword>
<sequence length="509" mass="57770">MRVLLINPPYRAVTSKLGVGEQVPLGLLSIGGPVSDAGHEAKLIDAEARHMKIGAIVSEAVAWKPDVILTGHSGSTPAHLTAMRMSRALKDALGQVPIIYGGVHPTYHAEDILREEPQIDILVRGEGEATIVNLLNAIDTKKDLASIGGIAVRKDGQPLLTSTSPPIADLDEFRVGWELIEDWNLYQCWGLGRSALVQLSRGCPHLCSYCGQRGFWTKQRYRTPERLADEIAWLHKEHGVKFVDLADENPTTSKKKFLRFLEALISHDLDVKLFATLRADDIVRDADILHLYKKAGFECFLMGMETTDAKTQALIRKGSTVAKDREAVRLLRSHGIISMMGHVVGFEEETDKDYWNALRQILFYDPDLINAMYVTPHRWTPFYAEIAKRGVIQPDLSKWDYRHQVLSTPHIPAWRVFLWVKVTEMAVSLRPRALMRIILHEDRSIRRALRWCFWRSGLVWLDEILDFLFRDCRLKHPVPLKDLRGDPEPEKEYILSRSGTKSVRNQNAA</sequence>
<feature type="region of interest" description="Disordered" evidence="6">
    <location>
        <begin position="489"/>
        <end position="509"/>
    </location>
</feature>
<protein>
    <submittedName>
        <fullName evidence="9">Radical SAM protein</fullName>
    </submittedName>
</protein>
<organism evidence="9 10">
    <name type="scientific">Ruegeria sediminis</name>
    <dbReference type="NCBI Taxonomy" id="2583820"/>
    <lineage>
        <taxon>Bacteria</taxon>
        <taxon>Pseudomonadati</taxon>
        <taxon>Pseudomonadota</taxon>
        <taxon>Alphaproteobacteria</taxon>
        <taxon>Rhodobacterales</taxon>
        <taxon>Roseobacteraceae</taxon>
        <taxon>Ruegeria</taxon>
    </lineage>
</organism>
<keyword evidence="4" id="KW-0408">Iron</keyword>
<keyword evidence="2" id="KW-0949">S-adenosyl-L-methionine</keyword>
<comment type="cofactor">
    <cofactor evidence="1">
        <name>[4Fe-4S] cluster</name>
        <dbReference type="ChEBI" id="CHEBI:49883"/>
    </cofactor>
</comment>
<dbReference type="Gene3D" id="3.40.50.280">
    <property type="entry name" value="Cobalamin-binding domain"/>
    <property type="match status" value="1"/>
</dbReference>
<dbReference type="InterPro" id="IPR036724">
    <property type="entry name" value="Cobalamin-bd_sf"/>
</dbReference>
<reference evidence="9 10" key="1">
    <citation type="submission" date="2019-05" db="EMBL/GenBank/DDBJ databases">
        <title>Ruegeria sp. nov., isolated from tidal flat.</title>
        <authorList>
            <person name="Kim W."/>
        </authorList>
    </citation>
    <scope>NUCLEOTIDE SEQUENCE [LARGE SCALE GENOMIC DNA]</scope>
    <source>
        <strain evidence="9 10">CAU 1488</strain>
    </source>
</reference>
<dbReference type="InterPro" id="IPR013785">
    <property type="entry name" value="Aldolase_TIM"/>
</dbReference>
<dbReference type="Pfam" id="PF04055">
    <property type="entry name" value="Radical_SAM"/>
    <property type="match status" value="1"/>
</dbReference>
<evidence type="ECO:0000256" key="2">
    <source>
        <dbReference type="ARBA" id="ARBA00022691"/>
    </source>
</evidence>
<dbReference type="Gene3D" id="3.20.20.70">
    <property type="entry name" value="Aldolase class I"/>
    <property type="match status" value="1"/>
</dbReference>
<proteinExistence type="predicted"/>
<dbReference type="InterPro" id="IPR006638">
    <property type="entry name" value="Elp3/MiaA/NifB-like_rSAM"/>
</dbReference>
<dbReference type="EMBL" id="VCPD01000012">
    <property type="protein sequence ID" value="TMV02565.1"/>
    <property type="molecule type" value="Genomic_DNA"/>
</dbReference>
<dbReference type="InterPro" id="IPR006158">
    <property type="entry name" value="Cobalamin-bd"/>
</dbReference>
<dbReference type="SUPFAM" id="SSF52242">
    <property type="entry name" value="Cobalamin (vitamin B12)-binding domain"/>
    <property type="match status" value="1"/>
</dbReference>
<dbReference type="SMART" id="SM00729">
    <property type="entry name" value="Elp3"/>
    <property type="match status" value="1"/>
</dbReference>
<feature type="domain" description="B12-binding" evidence="7">
    <location>
        <begin position="9"/>
        <end position="145"/>
    </location>
</feature>
<keyword evidence="5" id="KW-0411">Iron-sulfur</keyword>
<dbReference type="SFLD" id="SFLDG01082">
    <property type="entry name" value="B12-binding_domain_containing"/>
    <property type="match status" value="1"/>
</dbReference>
<dbReference type="InterPro" id="IPR058240">
    <property type="entry name" value="rSAM_sf"/>
</dbReference>
<dbReference type="Pfam" id="PF02310">
    <property type="entry name" value="B12-binding"/>
    <property type="match status" value="1"/>
</dbReference>
<dbReference type="CDD" id="cd01335">
    <property type="entry name" value="Radical_SAM"/>
    <property type="match status" value="1"/>
</dbReference>
<gene>
    <name evidence="9" type="ORF">FGK63_20260</name>
</gene>
<dbReference type="InterPro" id="IPR007197">
    <property type="entry name" value="rSAM"/>
</dbReference>
<feature type="compositionally biased region" description="Polar residues" evidence="6">
    <location>
        <begin position="497"/>
        <end position="509"/>
    </location>
</feature>
<dbReference type="CDD" id="cd02068">
    <property type="entry name" value="radical_SAM_B12_BD"/>
    <property type="match status" value="1"/>
</dbReference>
<comment type="caution">
    <text evidence="9">The sequence shown here is derived from an EMBL/GenBank/DDBJ whole genome shotgun (WGS) entry which is preliminary data.</text>
</comment>
<evidence type="ECO:0000259" key="7">
    <source>
        <dbReference type="PROSITE" id="PS51332"/>
    </source>
</evidence>
<dbReference type="PROSITE" id="PS51332">
    <property type="entry name" value="B12_BINDING"/>
    <property type="match status" value="1"/>
</dbReference>
<dbReference type="SUPFAM" id="SSF102114">
    <property type="entry name" value="Radical SAM enzymes"/>
    <property type="match status" value="1"/>
</dbReference>
<evidence type="ECO:0000256" key="1">
    <source>
        <dbReference type="ARBA" id="ARBA00001966"/>
    </source>
</evidence>
<dbReference type="RefSeq" id="WP_138845717.1">
    <property type="nucleotide sequence ID" value="NZ_VCPD01000012.1"/>
</dbReference>
<keyword evidence="3" id="KW-0479">Metal-binding</keyword>
<evidence type="ECO:0000259" key="8">
    <source>
        <dbReference type="PROSITE" id="PS51918"/>
    </source>
</evidence>
<dbReference type="PANTHER" id="PTHR43409">
    <property type="entry name" value="ANAEROBIC MAGNESIUM-PROTOPORPHYRIN IX MONOMETHYL ESTER CYCLASE-RELATED"/>
    <property type="match status" value="1"/>
</dbReference>
<accession>A0ABY2WRZ8</accession>
<dbReference type="InterPro" id="IPR051198">
    <property type="entry name" value="BchE-like"/>
</dbReference>
<evidence type="ECO:0000256" key="6">
    <source>
        <dbReference type="SAM" id="MobiDB-lite"/>
    </source>
</evidence>
<dbReference type="Proteomes" id="UP001193035">
    <property type="component" value="Unassembled WGS sequence"/>
</dbReference>
<dbReference type="PANTHER" id="PTHR43409:SF13">
    <property type="entry name" value="ANAEROBIC MAGNESIUM-PROTOPORPHYRIN IX MONOMETHYL ESTER CYCLASE"/>
    <property type="match status" value="1"/>
</dbReference>
<evidence type="ECO:0000313" key="10">
    <source>
        <dbReference type="Proteomes" id="UP001193035"/>
    </source>
</evidence>
<dbReference type="InterPro" id="IPR034466">
    <property type="entry name" value="Methyltransferase_Class_B"/>
</dbReference>
<evidence type="ECO:0000313" key="9">
    <source>
        <dbReference type="EMBL" id="TMV02565.1"/>
    </source>
</evidence>
<evidence type="ECO:0000256" key="5">
    <source>
        <dbReference type="ARBA" id="ARBA00023014"/>
    </source>
</evidence>
<dbReference type="SFLD" id="SFLDS00029">
    <property type="entry name" value="Radical_SAM"/>
    <property type="match status" value="1"/>
</dbReference>
<evidence type="ECO:0000256" key="4">
    <source>
        <dbReference type="ARBA" id="ARBA00023004"/>
    </source>
</evidence>
<dbReference type="PROSITE" id="PS51918">
    <property type="entry name" value="RADICAL_SAM"/>
    <property type="match status" value="1"/>
</dbReference>
<feature type="domain" description="Radical SAM core" evidence="8">
    <location>
        <begin position="189"/>
        <end position="421"/>
    </location>
</feature>
<name>A0ABY2WRZ8_9RHOB</name>
<dbReference type="SFLD" id="SFLDG01123">
    <property type="entry name" value="methyltransferase_(Class_B)"/>
    <property type="match status" value="1"/>
</dbReference>